<dbReference type="RefSeq" id="WP_143985150.1">
    <property type="nucleotide sequence ID" value="NZ_CP041692.1"/>
</dbReference>
<sequence>MDFTVVLMLPLLGFWAGSEALPEAAEVAPVFDDLALGDLGLGDFALGDLALGDVFRGDALVGLDGFAEDDADSDGDAAGLDCPAPGV</sequence>
<dbReference type="KEGG" id="mik:FOE78_03890"/>
<accession>A0A516PVE5</accession>
<reference evidence="2 3" key="1">
    <citation type="submission" date="2019-07" db="EMBL/GenBank/DDBJ databases">
        <title>Microlunatus dokdonensis sp. nov. isolated from the rhizospheric soil of the wild plant Elymus tsukushiensis.</title>
        <authorList>
            <person name="Ghim S.-Y."/>
            <person name="Hwang Y.-J."/>
            <person name="Son J.-S."/>
            <person name="Shin J.-H."/>
        </authorList>
    </citation>
    <scope>NUCLEOTIDE SEQUENCE [LARGE SCALE GENOMIC DNA]</scope>
    <source>
        <strain evidence="2 3">KUDC0627</strain>
    </source>
</reference>
<name>A0A516PVE5_9ACTN</name>
<evidence type="ECO:0000313" key="2">
    <source>
        <dbReference type="EMBL" id="QDP95168.1"/>
    </source>
</evidence>
<protein>
    <submittedName>
        <fullName evidence="2">Uncharacterized protein</fullName>
    </submittedName>
</protein>
<dbReference type="EMBL" id="CP041692">
    <property type="protein sequence ID" value="QDP95168.1"/>
    <property type="molecule type" value="Genomic_DNA"/>
</dbReference>
<dbReference type="AlphaFoldDB" id="A0A516PVE5"/>
<feature type="region of interest" description="Disordered" evidence="1">
    <location>
        <begin position="68"/>
        <end position="87"/>
    </location>
</feature>
<keyword evidence="3" id="KW-1185">Reference proteome</keyword>
<proteinExistence type="predicted"/>
<dbReference type="Proteomes" id="UP000319263">
    <property type="component" value="Chromosome"/>
</dbReference>
<evidence type="ECO:0000313" key="3">
    <source>
        <dbReference type="Proteomes" id="UP000319263"/>
    </source>
</evidence>
<evidence type="ECO:0000256" key="1">
    <source>
        <dbReference type="SAM" id="MobiDB-lite"/>
    </source>
</evidence>
<gene>
    <name evidence="2" type="ORF">FOE78_03890</name>
</gene>
<organism evidence="2 3">
    <name type="scientific">Microlunatus elymi</name>
    <dbReference type="NCBI Taxonomy" id="2596828"/>
    <lineage>
        <taxon>Bacteria</taxon>
        <taxon>Bacillati</taxon>
        <taxon>Actinomycetota</taxon>
        <taxon>Actinomycetes</taxon>
        <taxon>Propionibacteriales</taxon>
        <taxon>Propionibacteriaceae</taxon>
        <taxon>Microlunatus</taxon>
    </lineage>
</organism>